<dbReference type="Pfam" id="PF05135">
    <property type="entry name" value="Phage_connect_1"/>
    <property type="match status" value="1"/>
</dbReference>
<dbReference type="InterPro" id="IPR053746">
    <property type="entry name" value="Viral_HT_Connector_Assembly"/>
</dbReference>
<reference evidence="1" key="1">
    <citation type="submission" date="2022-12" db="EMBL/GenBank/DDBJ databases">
        <title>Genomic of Bacillus halotolerans.</title>
        <authorList>
            <person name="Xu G."/>
            <person name="Ding Y."/>
        </authorList>
    </citation>
    <scope>NUCLEOTIDE SEQUENCE</scope>
    <source>
        <strain evidence="1">B13</strain>
    </source>
</reference>
<evidence type="ECO:0000313" key="2">
    <source>
        <dbReference type="Proteomes" id="UP001164713"/>
    </source>
</evidence>
<dbReference type="EMBL" id="CP114066">
    <property type="protein sequence ID" value="WAT20437.1"/>
    <property type="molecule type" value="Genomic_DNA"/>
</dbReference>
<sequence length="99" mass="11267">MDIAQVKRMTGIKTDRHDEYLSEIVPNLIEYASDFCNNSFDPEALPAGVKLFVAKAAEYNVTPSGLSGRSMGDVSYSYNTEFPRYITKHLTPYRRLRVK</sequence>
<dbReference type="CDD" id="cd08055">
    <property type="entry name" value="gp15"/>
    <property type="match status" value="1"/>
</dbReference>
<dbReference type="Proteomes" id="UP001164713">
    <property type="component" value="Chromosome"/>
</dbReference>
<name>A0ABY7HXN9_9BACI</name>
<keyword evidence="2" id="KW-1185">Reference proteome</keyword>
<evidence type="ECO:0000313" key="1">
    <source>
        <dbReference type="EMBL" id="WAT20437.1"/>
    </source>
</evidence>
<dbReference type="InterPro" id="IPR021146">
    <property type="entry name" value="Phage_gp6-like_head-tail"/>
</dbReference>
<gene>
    <name evidence="1" type="ORF">O0R52_15920</name>
</gene>
<dbReference type="Gene3D" id="1.10.246.150">
    <property type="match status" value="1"/>
</dbReference>
<accession>A0ABY7HXN9</accession>
<dbReference type="RefSeq" id="WP_269107335.1">
    <property type="nucleotide sequence ID" value="NZ_CP114066.1"/>
</dbReference>
<organism evidence="1 2">
    <name type="scientific">Bacillus halotolerans</name>
    <dbReference type="NCBI Taxonomy" id="260554"/>
    <lineage>
        <taxon>Bacteria</taxon>
        <taxon>Bacillati</taxon>
        <taxon>Bacillota</taxon>
        <taxon>Bacilli</taxon>
        <taxon>Bacillales</taxon>
        <taxon>Bacillaceae</taxon>
        <taxon>Bacillus</taxon>
    </lineage>
</organism>
<proteinExistence type="predicted"/>
<protein>
    <submittedName>
        <fullName evidence="1">Phage head-tail connector protein</fullName>
    </submittedName>
</protein>